<evidence type="ECO:0000313" key="3">
    <source>
        <dbReference type="Proteomes" id="UP000693970"/>
    </source>
</evidence>
<evidence type="ECO:0000313" key="2">
    <source>
        <dbReference type="EMBL" id="KAG7374313.1"/>
    </source>
</evidence>
<dbReference type="CDD" id="cd04301">
    <property type="entry name" value="NAT_SF"/>
    <property type="match status" value="1"/>
</dbReference>
<organism evidence="2 3">
    <name type="scientific">Nitzschia inconspicua</name>
    <dbReference type="NCBI Taxonomy" id="303405"/>
    <lineage>
        <taxon>Eukaryota</taxon>
        <taxon>Sar</taxon>
        <taxon>Stramenopiles</taxon>
        <taxon>Ochrophyta</taxon>
        <taxon>Bacillariophyta</taxon>
        <taxon>Bacillariophyceae</taxon>
        <taxon>Bacillariophycidae</taxon>
        <taxon>Bacillariales</taxon>
        <taxon>Bacillariaceae</taxon>
        <taxon>Nitzschia</taxon>
    </lineage>
</organism>
<dbReference type="EMBL" id="JAGRRH010000001">
    <property type="protein sequence ID" value="KAG7374313.1"/>
    <property type="molecule type" value="Genomic_DNA"/>
</dbReference>
<dbReference type="Pfam" id="PF13527">
    <property type="entry name" value="Acetyltransf_9"/>
    <property type="match status" value="1"/>
</dbReference>
<accession>A0A9K3M672</accession>
<dbReference type="PROSITE" id="PS51186">
    <property type="entry name" value="GNAT"/>
    <property type="match status" value="1"/>
</dbReference>
<reference evidence="2" key="2">
    <citation type="submission" date="2021-04" db="EMBL/GenBank/DDBJ databases">
        <authorList>
            <person name="Podell S."/>
        </authorList>
    </citation>
    <scope>NUCLEOTIDE SEQUENCE</scope>
    <source>
        <strain evidence="2">Hildebrandi</strain>
    </source>
</reference>
<keyword evidence="3" id="KW-1185">Reference proteome</keyword>
<dbReference type="Proteomes" id="UP000693970">
    <property type="component" value="Unassembled WGS sequence"/>
</dbReference>
<comment type="caution">
    <text evidence="2">The sequence shown here is derived from an EMBL/GenBank/DDBJ whole genome shotgun (WGS) entry which is preliminary data.</text>
</comment>
<reference evidence="2" key="1">
    <citation type="journal article" date="2021" name="Sci. Rep.">
        <title>Diploid genomic architecture of Nitzschia inconspicua, an elite biomass production diatom.</title>
        <authorList>
            <person name="Oliver A."/>
            <person name="Podell S."/>
            <person name="Pinowska A."/>
            <person name="Traller J.C."/>
            <person name="Smith S.R."/>
            <person name="McClure R."/>
            <person name="Beliaev A."/>
            <person name="Bohutskyi P."/>
            <person name="Hill E.A."/>
            <person name="Rabines A."/>
            <person name="Zheng H."/>
            <person name="Allen L.Z."/>
            <person name="Kuo A."/>
            <person name="Grigoriev I.V."/>
            <person name="Allen A.E."/>
            <person name="Hazlebeck D."/>
            <person name="Allen E.E."/>
        </authorList>
    </citation>
    <scope>NUCLEOTIDE SEQUENCE</scope>
    <source>
        <strain evidence="2">Hildebrandi</strain>
    </source>
</reference>
<protein>
    <submittedName>
        <fullName evidence="2">GNAT family acetyltransferase</fullName>
    </submittedName>
</protein>
<evidence type="ECO:0000259" key="1">
    <source>
        <dbReference type="PROSITE" id="PS51186"/>
    </source>
</evidence>
<dbReference type="InterPro" id="IPR000182">
    <property type="entry name" value="GNAT_dom"/>
</dbReference>
<name>A0A9K3M672_9STRA</name>
<gene>
    <name evidence="2" type="ORF">IV203_013408</name>
</gene>
<feature type="domain" description="N-acetyltransferase" evidence="1">
    <location>
        <begin position="12"/>
        <end position="160"/>
    </location>
</feature>
<proteinExistence type="predicted"/>
<dbReference type="OrthoDB" id="202470at2759"/>
<sequence length="193" mass="21291">MSITESPPAVNVNIRMASQEDLLALEELYPRVFPDEDLVPLIRDLLALGPPEVLSLVAEDSVRNTVGHIIFTECAVGPNETSVALLGPLAVTPTKQNQGIGSALVRRGLQELSKMDLAMVLVLGSPDYYCRFGFRQEPYVVPPYPLPPNWSSAWQSMNLYPNASSEGRDNKRHQGIVGELVVPYPWRGGHLWS</sequence>
<dbReference type="GO" id="GO:0016747">
    <property type="term" value="F:acyltransferase activity, transferring groups other than amino-acyl groups"/>
    <property type="evidence" value="ECO:0007669"/>
    <property type="project" value="InterPro"/>
</dbReference>
<dbReference type="AlphaFoldDB" id="A0A9K3M672"/>